<proteinExistence type="predicted"/>
<evidence type="ECO:0000256" key="2">
    <source>
        <dbReference type="SAM" id="SignalP"/>
    </source>
</evidence>
<name>A0ABN1ANX4_9LACT</name>
<evidence type="ECO:0000313" key="3">
    <source>
        <dbReference type="EMBL" id="GAA0480920.1"/>
    </source>
</evidence>
<dbReference type="Proteomes" id="UP001410648">
    <property type="component" value="Unassembled WGS sequence"/>
</dbReference>
<feature type="chain" id="PRO_5046692859" evidence="2">
    <location>
        <begin position="28"/>
        <end position="49"/>
    </location>
</feature>
<evidence type="ECO:0000313" key="4">
    <source>
        <dbReference type="Proteomes" id="UP001410648"/>
    </source>
</evidence>
<reference evidence="3 4" key="1">
    <citation type="journal article" date="2019" name="Int. J. Syst. Evol. Microbiol.">
        <title>The Global Catalogue of Microorganisms (GCM) 10K type strain sequencing project: providing services to taxonomists for standard genome sequencing and annotation.</title>
        <authorList>
            <consortium name="The Broad Institute Genomics Platform"/>
            <consortium name="The Broad Institute Genome Sequencing Center for Infectious Disease"/>
            <person name="Wu L."/>
            <person name="Ma J."/>
        </authorList>
    </citation>
    <scope>NUCLEOTIDE SEQUENCE [LARGE SCALE GENOMIC DNA]</scope>
    <source>
        <strain evidence="3 4">JCM 14232</strain>
    </source>
</reference>
<keyword evidence="4" id="KW-1185">Reference proteome</keyword>
<dbReference type="EMBL" id="BAAADA010000072">
    <property type="protein sequence ID" value="GAA0480920.1"/>
    <property type="molecule type" value="Genomic_DNA"/>
</dbReference>
<accession>A0ABN1ANX4</accession>
<feature type="compositionally biased region" description="Acidic residues" evidence="1">
    <location>
        <begin position="28"/>
        <end position="37"/>
    </location>
</feature>
<comment type="caution">
    <text evidence="3">The sequence shown here is derived from an EMBL/GenBank/DDBJ whole genome shotgun (WGS) entry which is preliminary data.</text>
</comment>
<sequence>MIFKSKTFVLSLLSSSILFSAPLVVSADEDNNTEEGSEVVTVSSESFDD</sequence>
<feature type="region of interest" description="Disordered" evidence="1">
    <location>
        <begin position="28"/>
        <end position="49"/>
    </location>
</feature>
<gene>
    <name evidence="3" type="ORF">GCM10008936_08380</name>
</gene>
<protein>
    <submittedName>
        <fullName evidence="3">Uncharacterized protein</fullName>
    </submittedName>
</protein>
<evidence type="ECO:0000256" key="1">
    <source>
        <dbReference type="SAM" id="MobiDB-lite"/>
    </source>
</evidence>
<keyword evidence="2" id="KW-0732">Signal</keyword>
<organism evidence="3 4">
    <name type="scientific">Alkalibacterium indicireducens</name>
    <dbReference type="NCBI Taxonomy" id="398758"/>
    <lineage>
        <taxon>Bacteria</taxon>
        <taxon>Bacillati</taxon>
        <taxon>Bacillota</taxon>
        <taxon>Bacilli</taxon>
        <taxon>Lactobacillales</taxon>
        <taxon>Carnobacteriaceae</taxon>
        <taxon>Alkalibacterium</taxon>
    </lineage>
</organism>
<feature type="signal peptide" evidence="2">
    <location>
        <begin position="1"/>
        <end position="27"/>
    </location>
</feature>
<feature type="compositionally biased region" description="Low complexity" evidence="1">
    <location>
        <begin position="38"/>
        <end position="49"/>
    </location>
</feature>